<protein>
    <submittedName>
        <fullName evidence="3">Glycosyltransferase</fullName>
    </submittedName>
</protein>
<dbReference type="PANTHER" id="PTHR12526">
    <property type="entry name" value="GLYCOSYLTRANSFERASE"/>
    <property type="match status" value="1"/>
</dbReference>
<dbReference type="InterPro" id="IPR001296">
    <property type="entry name" value="Glyco_trans_1"/>
</dbReference>
<dbReference type="KEGG" id="xyl:ET495_09145"/>
<evidence type="ECO:0000313" key="4">
    <source>
        <dbReference type="Proteomes" id="UP000291758"/>
    </source>
</evidence>
<keyword evidence="4" id="KW-1185">Reference proteome</keyword>
<name>A0A4P6ESK5_9MICO</name>
<dbReference type="EMBL" id="CP035495">
    <property type="protein sequence ID" value="QAY63387.1"/>
    <property type="molecule type" value="Genomic_DNA"/>
</dbReference>
<evidence type="ECO:0000259" key="2">
    <source>
        <dbReference type="Pfam" id="PF00534"/>
    </source>
</evidence>
<dbReference type="Proteomes" id="UP000291758">
    <property type="component" value="Chromosome"/>
</dbReference>
<reference evidence="3 4" key="1">
    <citation type="submission" date="2019-01" db="EMBL/GenBank/DDBJ databases">
        <title>Genome sequencing of strain 2JSPR-7.</title>
        <authorList>
            <person name="Heo J."/>
            <person name="Kim S.-J."/>
            <person name="Kim J.-S."/>
            <person name="Hong S.-B."/>
            <person name="Kwon S.-W."/>
        </authorList>
    </citation>
    <scope>NUCLEOTIDE SEQUENCE [LARGE SCALE GENOMIC DNA]</scope>
    <source>
        <strain evidence="3 4">2JSPR-7</strain>
    </source>
</reference>
<dbReference type="Gene3D" id="3.40.50.2000">
    <property type="entry name" value="Glycogen Phosphorylase B"/>
    <property type="match status" value="2"/>
</dbReference>
<dbReference type="Pfam" id="PF00534">
    <property type="entry name" value="Glycos_transf_1"/>
    <property type="match status" value="1"/>
</dbReference>
<dbReference type="CDD" id="cd03801">
    <property type="entry name" value="GT4_PimA-like"/>
    <property type="match status" value="1"/>
</dbReference>
<gene>
    <name evidence="3" type="ORF">ET495_09145</name>
</gene>
<sequence>MKLLLATNAAPFVRGGAELMVDRLMRELRDAGHEVDLLRIPLGNTPEEIVDSTIYASLLQAVNVDRVIGLKYPAYLIPHEDVVIWLVHQFRQAYEPPPVGWPSDPQLDRVVDVVRTADANALPRAKRIYAISPMIADRLEENSGIRAGILMTPPHSDTDYRTAPAEDFIVALGRVSDGKRQRLAIEAMRHVRSDVRLVVAGAAESPQVAADLRNLIETNSLGDRVELIDRFISDDEKVDLLSRCLGSVYLPMNEDSYGYVCYEAAMSRKPSVTCSDSGGTLTLVKDGRTGLVPSPHPQRIASAFDKLAGDRDRAREMGENAYALALELDLSWAQVVKELTR</sequence>
<dbReference type="PANTHER" id="PTHR12526:SF635">
    <property type="entry name" value="GLYCOSYL TRANSFERASE GROUP 1"/>
    <property type="match status" value="1"/>
</dbReference>
<proteinExistence type="predicted"/>
<dbReference type="OrthoDB" id="9814612at2"/>
<feature type="domain" description="Glycosyl transferase family 1" evidence="2">
    <location>
        <begin position="166"/>
        <end position="322"/>
    </location>
</feature>
<dbReference type="RefSeq" id="WP_129204438.1">
    <property type="nucleotide sequence ID" value="NZ_CP035495.1"/>
</dbReference>
<keyword evidence="1 3" id="KW-0808">Transferase</keyword>
<dbReference type="SUPFAM" id="SSF53756">
    <property type="entry name" value="UDP-Glycosyltransferase/glycogen phosphorylase"/>
    <property type="match status" value="1"/>
</dbReference>
<dbReference type="AlphaFoldDB" id="A0A4P6ESK5"/>
<evidence type="ECO:0000313" key="3">
    <source>
        <dbReference type="EMBL" id="QAY63387.1"/>
    </source>
</evidence>
<organism evidence="3 4">
    <name type="scientific">Xylanimonas allomyrinae</name>
    <dbReference type="NCBI Taxonomy" id="2509459"/>
    <lineage>
        <taxon>Bacteria</taxon>
        <taxon>Bacillati</taxon>
        <taxon>Actinomycetota</taxon>
        <taxon>Actinomycetes</taxon>
        <taxon>Micrococcales</taxon>
        <taxon>Promicromonosporaceae</taxon>
        <taxon>Xylanimonas</taxon>
    </lineage>
</organism>
<evidence type="ECO:0000256" key="1">
    <source>
        <dbReference type="ARBA" id="ARBA00022679"/>
    </source>
</evidence>
<dbReference type="GO" id="GO:0016757">
    <property type="term" value="F:glycosyltransferase activity"/>
    <property type="evidence" value="ECO:0007669"/>
    <property type="project" value="InterPro"/>
</dbReference>
<accession>A0A4P6ESK5</accession>